<organism evidence="4">
    <name type="scientific">Grammatophora oceanica</name>
    <dbReference type="NCBI Taxonomy" id="210454"/>
    <lineage>
        <taxon>Eukaryota</taxon>
        <taxon>Sar</taxon>
        <taxon>Stramenopiles</taxon>
        <taxon>Ochrophyta</taxon>
        <taxon>Bacillariophyta</taxon>
        <taxon>Fragilariophyceae</taxon>
        <taxon>Fragilariophycidae</taxon>
        <taxon>Rhabdonematales</taxon>
        <taxon>Grammatophoraceae</taxon>
        <taxon>Grammatophora</taxon>
    </lineage>
</organism>
<feature type="region of interest" description="Disordered" evidence="1">
    <location>
        <begin position="535"/>
        <end position="573"/>
    </location>
</feature>
<feature type="transmembrane region" description="Helical" evidence="2">
    <location>
        <begin position="19"/>
        <end position="36"/>
    </location>
</feature>
<dbReference type="EMBL" id="HBGK01051999">
    <property type="protein sequence ID" value="CAD9311635.1"/>
    <property type="molecule type" value="Transcribed_RNA"/>
</dbReference>
<evidence type="ECO:0000313" key="4">
    <source>
        <dbReference type="EMBL" id="CAD9311635.1"/>
    </source>
</evidence>
<feature type="compositionally biased region" description="Basic and acidic residues" evidence="1">
    <location>
        <begin position="398"/>
        <end position="421"/>
    </location>
</feature>
<feature type="compositionally biased region" description="Low complexity" evidence="1">
    <location>
        <begin position="318"/>
        <end position="329"/>
    </location>
</feature>
<dbReference type="Gene3D" id="3.40.50.1820">
    <property type="entry name" value="alpha/beta hydrolase"/>
    <property type="match status" value="1"/>
</dbReference>
<feature type="transmembrane region" description="Helical" evidence="2">
    <location>
        <begin position="247"/>
        <end position="264"/>
    </location>
</feature>
<evidence type="ECO:0000256" key="2">
    <source>
        <dbReference type="SAM" id="Phobius"/>
    </source>
</evidence>
<keyword evidence="2" id="KW-0812">Transmembrane</keyword>
<keyword evidence="2" id="KW-0472">Membrane</keyword>
<evidence type="ECO:0000256" key="1">
    <source>
        <dbReference type="SAM" id="MobiDB-lite"/>
    </source>
</evidence>
<keyword evidence="2" id="KW-1133">Transmembrane helix</keyword>
<feature type="domain" description="Fungal lipase-type" evidence="3">
    <location>
        <begin position="97"/>
        <end position="177"/>
    </location>
</feature>
<dbReference type="Pfam" id="PF01764">
    <property type="entry name" value="Lipase_3"/>
    <property type="match status" value="1"/>
</dbReference>
<reference evidence="4" key="1">
    <citation type="submission" date="2021-01" db="EMBL/GenBank/DDBJ databases">
        <authorList>
            <person name="Corre E."/>
            <person name="Pelletier E."/>
            <person name="Niang G."/>
            <person name="Scheremetjew M."/>
            <person name="Finn R."/>
            <person name="Kale V."/>
            <person name="Holt S."/>
            <person name="Cochrane G."/>
            <person name="Meng A."/>
            <person name="Brown T."/>
            <person name="Cohen L."/>
        </authorList>
    </citation>
    <scope>NUCLEOTIDE SEQUENCE</scope>
    <source>
        <strain evidence="4">CCMP 410</strain>
    </source>
</reference>
<proteinExistence type="predicted"/>
<accession>A0A7S1YN42</accession>
<evidence type="ECO:0000259" key="3">
    <source>
        <dbReference type="Pfam" id="PF01764"/>
    </source>
</evidence>
<name>A0A7S1YN42_9STRA</name>
<feature type="region of interest" description="Disordered" evidence="1">
    <location>
        <begin position="302"/>
        <end position="428"/>
    </location>
</feature>
<gene>
    <name evidence="4" type="ORF">GOCE00092_LOCUS27373</name>
</gene>
<dbReference type="GO" id="GO:0006629">
    <property type="term" value="P:lipid metabolic process"/>
    <property type="evidence" value="ECO:0007669"/>
    <property type="project" value="InterPro"/>
</dbReference>
<dbReference type="InterPro" id="IPR029058">
    <property type="entry name" value="AB_hydrolase_fold"/>
</dbReference>
<feature type="compositionally biased region" description="Polar residues" evidence="1">
    <location>
        <begin position="548"/>
        <end position="562"/>
    </location>
</feature>
<dbReference type="SUPFAM" id="SSF53474">
    <property type="entry name" value="alpha/beta-Hydrolases"/>
    <property type="match status" value="1"/>
</dbReference>
<dbReference type="AlphaFoldDB" id="A0A7S1YN42"/>
<sequence length="573" mass="63653">MCDDLIIHTLEEDQVLGEFLFSICVSPSSGAVWVVLGSSDHRRLGQGTTEYLLQRGGGKSVEIGVDGYWGDNVLGTGQTLCKTIYKQVKYGIKADVKHVVVCGYGGGGALAKVVGIYLALHFESTGSKLCPQVWTYGAPKVGDRSFALLHEELEEAGKLKTIRCENKGDRVPMMPLIAWDDFYGYWAVGRQVLLPKVENKKEAGKAHSIDEYWHRAARWKSPLSLKAWYKAATEEEARARKGRRRRFVFFLFLLLTYLPILYVWTHPDLLHDAVEQERTTVSSPPPTTPICMKENNGTMCFKEGPLASKDKPKMRETLSSASAKLGASKPQPHLTPTETESADTKKKAAQKQRHQQEQKQEVAHEIEKKASVSEAAKLSTEDVSEAKTKASALVPPSSEKRTVPVEESKRATTNELVRDETDTQSTEPPLSMLRLRPLFLTITFSPKGLVKLSDSIVYKQNFIDILDARVSQSLAETYGALEEALAKFVEVESKPSIIHEVSMAGMVALHNQALANITKDEEKKIDITQAIESEIEETNNDKTELESPLTSIMPSESENNETVMDADEAELKN</sequence>
<dbReference type="InterPro" id="IPR002921">
    <property type="entry name" value="Fungal_lipase-type"/>
</dbReference>
<feature type="compositionally biased region" description="Acidic residues" evidence="1">
    <location>
        <begin position="564"/>
        <end position="573"/>
    </location>
</feature>
<protein>
    <recommendedName>
        <fullName evidence="3">Fungal lipase-type domain-containing protein</fullName>
    </recommendedName>
</protein>
<feature type="compositionally biased region" description="Basic and acidic residues" evidence="1">
    <location>
        <begin position="354"/>
        <end position="371"/>
    </location>
</feature>